<sequence>MDRLKAKCVARRTQSTKIINEATTLLKSGCNDRTAFSKVIDKLVASCDELRKINAELEDMIPVEDLEREHESAAHYDDQTLETLTRLRVRLEDLSVGGTVLTPPSTTLDTPPAPTTAASQSFGPRLPALTIKPFHGDVSQWTSFWEQLNGAVHANTTLRTTDKFHYLHNYLVVEAAAAIAGLLTTEACYESDIDLLKQRFGDRSRIVQHQFRALRELQPVTSSSATRELRRLYDGVQLNVRCLNVAERSRCHPHQFPRSAGDDELRSPRLTAGVIPGTPVKTEANADERRTGHSSRPRTNADVLRPAY</sequence>
<proteinExistence type="predicted"/>
<evidence type="ECO:0000313" key="2">
    <source>
        <dbReference type="Proteomes" id="UP000821865"/>
    </source>
</evidence>
<accession>A0ACB8CEV4</accession>
<evidence type="ECO:0000313" key="1">
    <source>
        <dbReference type="EMBL" id="KAH7941259.1"/>
    </source>
</evidence>
<organism evidence="1 2">
    <name type="scientific">Dermacentor silvarum</name>
    <name type="common">Tick</name>
    <dbReference type="NCBI Taxonomy" id="543639"/>
    <lineage>
        <taxon>Eukaryota</taxon>
        <taxon>Metazoa</taxon>
        <taxon>Ecdysozoa</taxon>
        <taxon>Arthropoda</taxon>
        <taxon>Chelicerata</taxon>
        <taxon>Arachnida</taxon>
        <taxon>Acari</taxon>
        <taxon>Parasitiformes</taxon>
        <taxon>Ixodida</taxon>
        <taxon>Ixodoidea</taxon>
        <taxon>Ixodidae</taxon>
        <taxon>Rhipicephalinae</taxon>
        <taxon>Dermacentor</taxon>
    </lineage>
</organism>
<name>A0ACB8CEV4_DERSI</name>
<keyword evidence="2" id="KW-1185">Reference proteome</keyword>
<comment type="caution">
    <text evidence="1">The sequence shown here is derived from an EMBL/GenBank/DDBJ whole genome shotgun (WGS) entry which is preliminary data.</text>
</comment>
<dbReference type="Proteomes" id="UP000821865">
    <property type="component" value="Chromosome 7"/>
</dbReference>
<reference evidence="1" key="1">
    <citation type="submission" date="2020-05" db="EMBL/GenBank/DDBJ databases">
        <title>Large-scale comparative analyses of tick genomes elucidate their genetic diversity and vector capacities.</title>
        <authorList>
            <person name="Jia N."/>
            <person name="Wang J."/>
            <person name="Shi W."/>
            <person name="Du L."/>
            <person name="Sun Y."/>
            <person name="Zhan W."/>
            <person name="Jiang J."/>
            <person name="Wang Q."/>
            <person name="Zhang B."/>
            <person name="Ji P."/>
            <person name="Sakyi L.B."/>
            <person name="Cui X."/>
            <person name="Yuan T."/>
            <person name="Jiang B."/>
            <person name="Yang W."/>
            <person name="Lam T.T.-Y."/>
            <person name="Chang Q."/>
            <person name="Ding S."/>
            <person name="Wang X."/>
            <person name="Zhu J."/>
            <person name="Ruan X."/>
            <person name="Zhao L."/>
            <person name="Wei J."/>
            <person name="Que T."/>
            <person name="Du C."/>
            <person name="Cheng J."/>
            <person name="Dai P."/>
            <person name="Han X."/>
            <person name="Huang E."/>
            <person name="Gao Y."/>
            <person name="Liu J."/>
            <person name="Shao H."/>
            <person name="Ye R."/>
            <person name="Li L."/>
            <person name="Wei W."/>
            <person name="Wang X."/>
            <person name="Wang C."/>
            <person name="Yang T."/>
            <person name="Huo Q."/>
            <person name="Li W."/>
            <person name="Guo W."/>
            <person name="Chen H."/>
            <person name="Zhou L."/>
            <person name="Ni X."/>
            <person name="Tian J."/>
            <person name="Zhou Y."/>
            <person name="Sheng Y."/>
            <person name="Liu T."/>
            <person name="Pan Y."/>
            <person name="Xia L."/>
            <person name="Li J."/>
            <person name="Zhao F."/>
            <person name="Cao W."/>
        </authorList>
    </citation>
    <scope>NUCLEOTIDE SEQUENCE</scope>
    <source>
        <strain evidence="1">Dsil-2018</strain>
    </source>
</reference>
<gene>
    <name evidence="1" type="ORF">HPB49_011354</name>
</gene>
<dbReference type="EMBL" id="CM023476">
    <property type="protein sequence ID" value="KAH7941259.1"/>
    <property type="molecule type" value="Genomic_DNA"/>
</dbReference>
<protein>
    <submittedName>
        <fullName evidence="1">Uncharacterized protein</fullName>
    </submittedName>
</protein>